<gene>
    <name evidence="1" type="ORF">TIFTF001_015932</name>
</gene>
<reference evidence="1" key="1">
    <citation type="submission" date="2023-07" db="EMBL/GenBank/DDBJ databases">
        <title>draft genome sequence of fig (Ficus carica).</title>
        <authorList>
            <person name="Takahashi T."/>
            <person name="Nishimura K."/>
        </authorList>
    </citation>
    <scope>NUCLEOTIDE SEQUENCE</scope>
</reference>
<proteinExistence type="predicted"/>
<name>A0AA88A5C7_FICCA</name>
<keyword evidence="2" id="KW-1185">Reference proteome</keyword>
<accession>A0AA88A5C7</accession>
<dbReference type="EMBL" id="BTGU01000023">
    <property type="protein sequence ID" value="GMN46742.1"/>
    <property type="molecule type" value="Genomic_DNA"/>
</dbReference>
<dbReference type="AlphaFoldDB" id="A0AA88A5C7"/>
<protein>
    <submittedName>
        <fullName evidence="1">Uncharacterized protein</fullName>
    </submittedName>
</protein>
<dbReference type="Proteomes" id="UP001187192">
    <property type="component" value="Unassembled WGS sequence"/>
</dbReference>
<sequence length="88" mass="9895">MGIKLPVPEKLLAISQKPTALFETRCSVEEAVELWEASSDDLRRLRVILGSKFEEALKNSSIDIKRELDEVERVSKLVAAKLEEVENG</sequence>
<evidence type="ECO:0000313" key="1">
    <source>
        <dbReference type="EMBL" id="GMN46742.1"/>
    </source>
</evidence>
<organism evidence="1 2">
    <name type="scientific">Ficus carica</name>
    <name type="common">Common fig</name>
    <dbReference type="NCBI Taxonomy" id="3494"/>
    <lineage>
        <taxon>Eukaryota</taxon>
        <taxon>Viridiplantae</taxon>
        <taxon>Streptophyta</taxon>
        <taxon>Embryophyta</taxon>
        <taxon>Tracheophyta</taxon>
        <taxon>Spermatophyta</taxon>
        <taxon>Magnoliopsida</taxon>
        <taxon>eudicotyledons</taxon>
        <taxon>Gunneridae</taxon>
        <taxon>Pentapetalae</taxon>
        <taxon>rosids</taxon>
        <taxon>fabids</taxon>
        <taxon>Rosales</taxon>
        <taxon>Moraceae</taxon>
        <taxon>Ficeae</taxon>
        <taxon>Ficus</taxon>
    </lineage>
</organism>
<comment type="caution">
    <text evidence="1">The sequence shown here is derived from an EMBL/GenBank/DDBJ whole genome shotgun (WGS) entry which is preliminary data.</text>
</comment>
<evidence type="ECO:0000313" key="2">
    <source>
        <dbReference type="Proteomes" id="UP001187192"/>
    </source>
</evidence>